<comment type="caution">
    <text evidence="1">The sequence shown here is derived from an EMBL/GenBank/DDBJ whole genome shotgun (WGS) entry which is preliminary data.</text>
</comment>
<accession>A0A4R6FDE5</accession>
<dbReference type="EMBL" id="SNWD01000018">
    <property type="protein sequence ID" value="TDN78295.1"/>
    <property type="molecule type" value="Genomic_DNA"/>
</dbReference>
<evidence type="ECO:0000313" key="1">
    <source>
        <dbReference type="EMBL" id="TDN78295.1"/>
    </source>
</evidence>
<organism evidence="1 2">
    <name type="scientific">Stakelama pacifica</name>
    <dbReference type="NCBI Taxonomy" id="517720"/>
    <lineage>
        <taxon>Bacteria</taxon>
        <taxon>Pseudomonadati</taxon>
        <taxon>Pseudomonadota</taxon>
        <taxon>Alphaproteobacteria</taxon>
        <taxon>Sphingomonadales</taxon>
        <taxon>Sphingomonadaceae</taxon>
        <taxon>Stakelama</taxon>
    </lineage>
</organism>
<evidence type="ECO:0000313" key="2">
    <source>
        <dbReference type="Proteomes" id="UP000295493"/>
    </source>
</evidence>
<dbReference type="AlphaFoldDB" id="A0A4R6FDE5"/>
<sequence length="119" mass="13527">MDDNDLVVEFDELDRQLGLMDMLRELDASADIKGGKNHNIILIFSEDAPMEIQTFRDATQAISVLFELEKEHAGTEKDIVLVRGNRHDVRTAFRNYFSDASDFIFYIDQARGLLSGTLS</sequence>
<dbReference type="Proteomes" id="UP000295493">
    <property type="component" value="Unassembled WGS sequence"/>
</dbReference>
<keyword evidence="2" id="KW-1185">Reference proteome</keyword>
<proteinExistence type="predicted"/>
<gene>
    <name evidence="1" type="ORF">EV664_11854</name>
</gene>
<reference evidence="1 2" key="1">
    <citation type="submission" date="2019-03" db="EMBL/GenBank/DDBJ databases">
        <title>Genomic Encyclopedia of Type Strains, Phase IV (KMG-IV): sequencing the most valuable type-strain genomes for metagenomic binning, comparative biology and taxonomic classification.</title>
        <authorList>
            <person name="Goeker M."/>
        </authorList>
    </citation>
    <scope>NUCLEOTIDE SEQUENCE [LARGE SCALE GENOMIC DNA]</scope>
    <source>
        <strain evidence="1 2">DSM 25059</strain>
    </source>
</reference>
<name>A0A4R6FDE5_9SPHN</name>
<protein>
    <submittedName>
        <fullName evidence="1">Uncharacterized protein</fullName>
    </submittedName>
</protein>